<dbReference type="Proteomes" id="UP000092840">
    <property type="component" value="Unassembled WGS sequence"/>
</dbReference>
<keyword evidence="4 6" id="KW-0862">Zinc</keyword>
<dbReference type="PANTHER" id="PTHR22726">
    <property type="entry name" value="METALLOENDOPEPTIDASE OMA1"/>
    <property type="match status" value="1"/>
</dbReference>
<keyword evidence="7" id="KW-0472">Membrane</keyword>
<reference evidence="10 11" key="2">
    <citation type="submission" date="2016-06" db="EMBL/GenBank/DDBJ databases">
        <authorList>
            <person name="Rodrigo-Torres L."/>
            <person name="Arahal D.R."/>
        </authorList>
    </citation>
    <scope>NUCLEOTIDE SEQUENCE [LARGE SCALE GENOMIC DNA]</scope>
    <source>
        <strain evidence="10 11">CECT 5116</strain>
    </source>
</reference>
<protein>
    <submittedName>
        <fullName evidence="9">Metalloprotease LoiP</fullName>
        <ecNumber evidence="9">3.4.24.-</ecNumber>
    </submittedName>
</protein>
<evidence type="ECO:0000256" key="7">
    <source>
        <dbReference type="SAM" id="Phobius"/>
    </source>
</evidence>
<dbReference type="InterPro" id="IPR051156">
    <property type="entry name" value="Mito/Outer_Membr_Metalloprot"/>
</dbReference>
<evidence type="ECO:0000256" key="3">
    <source>
        <dbReference type="ARBA" id="ARBA00022801"/>
    </source>
</evidence>
<evidence type="ECO:0000313" key="11">
    <source>
        <dbReference type="Proteomes" id="UP000092840"/>
    </source>
</evidence>
<evidence type="ECO:0000313" key="10">
    <source>
        <dbReference type="EMBL" id="SBT20403.1"/>
    </source>
</evidence>
<dbReference type="GO" id="GO:0051603">
    <property type="term" value="P:proteolysis involved in protein catabolic process"/>
    <property type="evidence" value="ECO:0007669"/>
    <property type="project" value="TreeGrafter"/>
</dbReference>
<gene>
    <name evidence="9" type="primary">loiP</name>
    <name evidence="9" type="ORF">MGA5115_00769</name>
    <name evidence="10" type="ORF">MGA5116_00987</name>
</gene>
<evidence type="ECO:0000256" key="6">
    <source>
        <dbReference type="RuleBase" id="RU003983"/>
    </source>
</evidence>
<dbReference type="Proteomes" id="UP000092871">
    <property type="component" value="Unassembled WGS sequence"/>
</dbReference>
<keyword evidence="3 6" id="KW-0378">Hydrolase</keyword>
<keyword evidence="7" id="KW-1133">Transmembrane helix</keyword>
<dbReference type="InterPro" id="IPR001915">
    <property type="entry name" value="Peptidase_M48"/>
</dbReference>
<evidence type="ECO:0000256" key="4">
    <source>
        <dbReference type="ARBA" id="ARBA00022833"/>
    </source>
</evidence>
<organism evidence="9 12">
    <name type="scientific">Marinomonas gallaica</name>
    <dbReference type="NCBI Taxonomy" id="1806667"/>
    <lineage>
        <taxon>Bacteria</taxon>
        <taxon>Pseudomonadati</taxon>
        <taxon>Pseudomonadota</taxon>
        <taxon>Gammaproteobacteria</taxon>
        <taxon>Oceanospirillales</taxon>
        <taxon>Oceanospirillaceae</taxon>
        <taxon>Marinomonas</taxon>
    </lineage>
</organism>
<keyword evidence="7" id="KW-0812">Transmembrane</keyword>
<dbReference type="GO" id="GO:0004222">
    <property type="term" value="F:metalloendopeptidase activity"/>
    <property type="evidence" value="ECO:0007669"/>
    <property type="project" value="InterPro"/>
</dbReference>
<dbReference type="EMBL" id="FLRA01000003">
    <property type="protein sequence ID" value="SBT16687.1"/>
    <property type="molecule type" value="Genomic_DNA"/>
</dbReference>
<evidence type="ECO:0000256" key="5">
    <source>
        <dbReference type="ARBA" id="ARBA00023049"/>
    </source>
</evidence>
<proteinExistence type="inferred from homology"/>
<evidence type="ECO:0000256" key="1">
    <source>
        <dbReference type="ARBA" id="ARBA00022670"/>
    </source>
</evidence>
<dbReference type="AlphaFoldDB" id="A0A1C3JNP2"/>
<feature type="domain" description="Peptidase M48" evidence="8">
    <location>
        <begin position="165"/>
        <end position="342"/>
    </location>
</feature>
<dbReference type="Gene3D" id="3.30.2010.10">
    <property type="entry name" value="Metalloproteases ('zincins'), catalytic domain"/>
    <property type="match status" value="1"/>
</dbReference>
<dbReference type="PANTHER" id="PTHR22726:SF1">
    <property type="entry name" value="METALLOENDOPEPTIDASE OMA1, MITOCHONDRIAL"/>
    <property type="match status" value="1"/>
</dbReference>
<dbReference type="RefSeq" id="WP_067032126.1">
    <property type="nucleotide sequence ID" value="NZ_FLRA01000003.1"/>
</dbReference>
<keyword evidence="1 6" id="KW-0645">Protease</keyword>
<accession>A0A1C3JNP2</accession>
<name>A0A1C3JNP2_9GAMM</name>
<keyword evidence="2" id="KW-0479">Metal-binding</keyword>
<dbReference type="GO" id="GO:0016020">
    <property type="term" value="C:membrane"/>
    <property type="evidence" value="ECO:0007669"/>
    <property type="project" value="TreeGrafter"/>
</dbReference>
<evidence type="ECO:0000256" key="2">
    <source>
        <dbReference type="ARBA" id="ARBA00022723"/>
    </source>
</evidence>
<dbReference type="Pfam" id="PF01435">
    <property type="entry name" value="Peptidase_M48"/>
    <property type="match status" value="1"/>
</dbReference>
<comment type="similarity">
    <text evidence="6">Belongs to the peptidase M48 family.</text>
</comment>
<evidence type="ECO:0000313" key="9">
    <source>
        <dbReference type="EMBL" id="SBT16687.1"/>
    </source>
</evidence>
<sequence length="345" mass="38347">MSAISEPIVGTFQHAASSRIDTAKLCLDLDSDQIIVSDHLSDGVLQRQSYSSCSMSSRLPGVPMALSFGDGASFTPADPDFSWPNSSKSSSFIYWLERKWLYGLLAIGLMIGFLTGMVKVAIPFAAVQVASVVPMTISQEMGQQSLSLLDQLYFEESELESDTMAQVQGNWDVLLKRLELPQEHYQLQFRSWHLGPNAMALADGTVVVTDSIVELMQDDLHLLDAILLHEIGHVEHRHSLQAVIRTTVTTVLYAIIFGDIEGAGEVVLGAGVGLVDLSFSREMEREADQFAYQHLLEIDRSSKDFAMALRKLKSAYPVTDSDDKKDWNYLQSHPDIDQRIEARPH</sequence>
<evidence type="ECO:0000259" key="8">
    <source>
        <dbReference type="Pfam" id="PF01435"/>
    </source>
</evidence>
<dbReference type="OrthoDB" id="9810445at2"/>
<dbReference type="CDD" id="cd07332">
    <property type="entry name" value="M48C_Oma1_like"/>
    <property type="match status" value="1"/>
</dbReference>
<dbReference type="GO" id="GO:0046872">
    <property type="term" value="F:metal ion binding"/>
    <property type="evidence" value="ECO:0007669"/>
    <property type="project" value="UniProtKB-KW"/>
</dbReference>
<feature type="transmembrane region" description="Helical" evidence="7">
    <location>
        <begin position="100"/>
        <end position="122"/>
    </location>
</feature>
<keyword evidence="11" id="KW-1185">Reference proteome</keyword>
<comment type="cofactor">
    <cofactor evidence="6">
        <name>Zn(2+)</name>
        <dbReference type="ChEBI" id="CHEBI:29105"/>
    </cofactor>
    <text evidence="6">Binds 1 zinc ion per subunit.</text>
</comment>
<evidence type="ECO:0000313" key="12">
    <source>
        <dbReference type="Proteomes" id="UP000092871"/>
    </source>
</evidence>
<reference evidence="9 12" key="1">
    <citation type="submission" date="2016-06" db="EMBL/GenBank/DDBJ databases">
        <authorList>
            <person name="Kjaerup R.B."/>
            <person name="Dalgaard T.S."/>
            <person name="Juul-Madsen H.R."/>
        </authorList>
    </citation>
    <scope>NUCLEOTIDE SEQUENCE [LARGE SCALE GENOMIC DNA]</scope>
    <source>
        <strain evidence="9 12">CECT 5115</strain>
    </source>
</reference>
<dbReference type="EC" id="3.4.24.-" evidence="9"/>
<keyword evidence="5 6" id="KW-0482">Metalloprotease</keyword>
<dbReference type="EMBL" id="FLRB01000006">
    <property type="protein sequence ID" value="SBT20403.1"/>
    <property type="molecule type" value="Genomic_DNA"/>
</dbReference>